<name>A0A3A9ANK3_9FIRM</name>
<accession>A0A3A9ANK3</accession>
<comment type="caution">
    <text evidence="1">The sequence shown here is derived from an EMBL/GenBank/DDBJ whole genome shotgun (WGS) entry which is preliminary data.</text>
</comment>
<proteinExistence type="predicted"/>
<organism evidence="1 2">
    <name type="scientific">Parablautia intestinalis</name>
    <dbReference type="NCBI Taxonomy" id="2320100"/>
    <lineage>
        <taxon>Bacteria</taxon>
        <taxon>Bacillati</taxon>
        <taxon>Bacillota</taxon>
        <taxon>Clostridia</taxon>
        <taxon>Lachnospirales</taxon>
        <taxon>Lachnospiraceae</taxon>
        <taxon>Parablautia</taxon>
    </lineage>
</organism>
<protein>
    <submittedName>
        <fullName evidence="1">Uncharacterized protein</fullName>
    </submittedName>
</protein>
<dbReference type="AlphaFoldDB" id="A0A3A9ANK3"/>
<dbReference type="EMBL" id="RAYQ01000034">
    <property type="protein sequence ID" value="RKI87895.1"/>
    <property type="molecule type" value="Genomic_DNA"/>
</dbReference>
<evidence type="ECO:0000313" key="1">
    <source>
        <dbReference type="EMBL" id="RKI87895.1"/>
    </source>
</evidence>
<dbReference type="RefSeq" id="WP_120472116.1">
    <property type="nucleotide sequence ID" value="NZ_RAYQ01000034.1"/>
</dbReference>
<gene>
    <name evidence="1" type="ORF">D7V94_20245</name>
</gene>
<keyword evidence="2" id="KW-1185">Reference proteome</keyword>
<dbReference type="Proteomes" id="UP000280696">
    <property type="component" value="Unassembled WGS sequence"/>
</dbReference>
<reference evidence="1 2" key="1">
    <citation type="submission" date="2018-09" db="EMBL/GenBank/DDBJ databases">
        <title>Murine metabolic-syndrome-specific gut microbial biobank.</title>
        <authorList>
            <person name="Liu C."/>
        </authorList>
    </citation>
    <scope>NUCLEOTIDE SEQUENCE [LARGE SCALE GENOMIC DNA]</scope>
    <source>
        <strain evidence="1 2">0.1xD8-82</strain>
    </source>
</reference>
<dbReference type="OrthoDB" id="2084296at2"/>
<sequence length="82" mass="9585">MARMVKCHATNIHGKSEEFYKIGRDWFKDKDAYINYLKSGDVTYRDILELLTEDKNMIISSSTKDKIIELIMSDHKVSINVE</sequence>
<evidence type="ECO:0000313" key="2">
    <source>
        <dbReference type="Proteomes" id="UP000280696"/>
    </source>
</evidence>